<evidence type="ECO:0000259" key="1">
    <source>
        <dbReference type="Pfam" id="PF01243"/>
    </source>
</evidence>
<dbReference type="InterPro" id="IPR014419">
    <property type="entry name" value="HutZ"/>
</dbReference>
<protein>
    <recommendedName>
        <fullName evidence="1">Pyridoxamine 5'-phosphate oxidase N-terminal domain-containing protein</fullName>
    </recommendedName>
</protein>
<proteinExistence type="predicted"/>
<evidence type="ECO:0000313" key="2">
    <source>
        <dbReference type="EMBL" id="SHG60841.1"/>
    </source>
</evidence>
<dbReference type="EMBL" id="FQWM01000001">
    <property type="protein sequence ID" value="SHG60841.1"/>
    <property type="molecule type" value="Genomic_DNA"/>
</dbReference>
<gene>
    <name evidence="2" type="ORF">SAMN04488044_1181</name>
</gene>
<dbReference type="AlphaFoldDB" id="A0A1M5L759"/>
<dbReference type="Pfam" id="PF01243">
    <property type="entry name" value="PNPOx_N"/>
    <property type="match status" value="1"/>
</dbReference>
<dbReference type="Proteomes" id="UP000184211">
    <property type="component" value="Unassembled WGS sequence"/>
</dbReference>
<dbReference type="PANTHER" id="PTHR13343">
    <property type="entry name" value="CREG1 PROTEIN"/>
    <property type="match status" value="1"/>
</dbReference>
<name>A0A1M5L759_9RHOB</name>
<feature type="domain" description="Pyridoxamine 5'-phosphate oxidase N-terminal" evidence="1">
    <location>
        <begin position="22"/>
        <end position="150"/>
    </location>
</feature>
<dbReference type="PANTHER" id="PTHR13343:SF24">
    <property type="entry name" value="OS07G0573800 PROTEIN"/>
    <property type="match status" value="1"/>
</dbReference>
<dbReference type="Gene3D" id="2.30.110.10">
    <property type="entry name" value="Electron Transport, Fmn-binding Protein, Chain A"/>
    <property type="match status" value="1"/>
</dbReference>
<dbReference type="PIRSF" id="PIRSF004633">
    <property type="entry name" value="UCP_PLP_oxd"/>
    <property type="match status" value="1"/>
</dbReference>
<dbReference type="InterPro" id="IPR012349">
    <property type="entry name" value="Split_barrel_FMN-bd"/>
</dbReference>
<evidence type="ECO:0000313" key="3">
    <source>
        <dbReference type="Proteomes" id="UP000184211"/>
    </source>
</evidence>
<dbReference type="SUPFAM" id="SSF50475">
    <property type="entry name" value="FMN-binding split barrel"/>
    <property type="match status" value="1"/>
</dbReference>
<accession>A0A1M5L759</accession>
<dbReference type="InterPro" id="IPR011576">
    <property type="entry name" value="Pyridox_Oxase_N"/>
</dbReference>
<dbReference type="STRING" id="870908.SAMN04488044_1181"/>
<organism evidence="2 3">
    <name type="scientific">Cognatishimia maritima</name>
    <dbReference type="NCBI Taxonomy" id="870908"/>
    <lineage>
        <taxon>Bacteria</taxon>
        <taxon>Pseudomonadati</taxon>
        <taxon>Pseudomonadota</taxon>
        <taxon>Alphaproteobacteria</taxon>
        <taxon>Rhodobacterales</taxon>
        <taxon>Paracoccaceae</taxon>
        <taxon>Cognatishimia</taxon>
    </lineage>
</organism>
<keyword evidence="3" id="KW-1185">Reference proteome</keyword>
<reference evidence="3" key="1">
    <citation type="submission" date="2016-11" db="EMBL/GenBank/DDBJ databases">
        <authorList>
            <person name="Varghese N."/>
            <person name="Submissions S."/>
        </authorList>
    </citation>
    <scope>NUCLEOTIDE SEQUENCE [LARGE SCALE GENOMIC DNA]</scope>
    <source>
        <strain evidence="3">DSM 28223</strain>
    </source>
</reference>
<sequence>MHGAKLCYIVLMQKNDPFRPMDDEARALIATLMQNDHAALAVTRADGTPSVTRIALALDAGGTPITLVSDLAMHTQALRTAPACALLIGEPGEKGDPLTHPRLTLHCWAAFVTQGSDAHTEMRAQYLKQCPKAKLYVDFADFHFVRFEVVDGLLNAGFGKAYKL</sequence>
<dbReference type="GO" id="GO:0005737">
    <property type="term" value="C:cytoplasm"/>
    <property type="evidence" value="ECO:0007669"/>
    <property type="project" value="UniProtKB-ARBA"/>
</dbReference>